<evidence type="ECO:0000313" key="3">
    <source>
        <dbReference type="EMBL" id="SFD04569.1"/>
    </source>
</evidence>
<dbReference type="SUPFAM" id="SSF51905">
    <property type="entry name" value="FAD/NAD(P)-binding domain"/>
    <property type="match status" value="1"/>
</dbReference>
<dbReference type="Pfam" id="PF01593">
    <property type="entry name" value="Amino_oxidase"/>
    <property type="match status" value="1"/>
</dbReference>
<dbReference type="Proteomes" id="UP000198611">
    <property type="component" value="Unassembled WGS sequence"/>
</dbReference>
<dbReference type="RefSeq" id="WP_093427229.1">
    <property type="nucleotide sequence ID" value="NZ_FOMJ01000001.1"/>
</dbReference>
<dbReference type="Gene3D" id="1.10.405.20">
    <property type="match status" value="1"/>
</dbReference>
<dbReference type="OrthoDB" id="20837at2"/>
<evidence type="ECO:0000256" key="1">
    <source>
        <dbReference type="SAM" id="MobiDB-lite"/>
    </source>
</evidence>
<dbReference type="GO" id="GO:0016491">
    <property type="term" value="F:oxidoreductase activity"/>
    <property type="evidence" value="ECO:0007669"/>
    <property type="project" value="InterPro"/>
</dbReference>
<name>A0A1I1P410_9GAMM</name>
<evidence type="ECO:0000313" key="4">
    <source>
        <dbReference type="Proteomes" id="UP000198611"/>
    </source>
</evidence>
<evidence type="ECO:0000259" key="2">
    <source>
        <dbReference type="Pfam" id="PF01593"/>
    </source>
</evidence>
<organism evidence="3 4">
    <name type="scientific">Thiohalospira halophila DSM 15071</name>
    <dbReference type="NCBI Taxonomy" id="1123397"/>
    <lineage>
        <taxon>Bacteria</taxon>
        <taxon>Pseudomonadati</taxon>
        <taxon>Pseudomonadota</taxon>
        <taxon>Gammaproteobacteria</taxon>
        <taxon>Thiohalospirales</taxon>
        <taxon>Thiohalospiraceae</taxon>
        <taxon>Thiohalospira</taxon>
    </lineage>
</organism>
<dbReference type="InterPro" id="IPR050464">
    <property type="entry name" value="Zeta_carotene_desat/Oxidored"/>
</dbReference>
<dbReference type="FunFam" id="1.10.405.20:FF:000001">
    <property type="entry name" value="Amine oxidase"/>
    <property type="match status" value="1"/>
</dbReference>
<sequence>MEGKNIAVIGGGISGLGSAWLLQRHHSVTLYERNAVAGGHTHTVDAPSASGPVPVDTGFIVYNERNYPHLTGLFATLGIETRPSEMSFSASVDGGRLEYAGSGLATLFAQRRNLLRPRFWGMLRDILRFNRQGRAILAIADGRGRSLGEFLAENGYGSTFRDYYLLPMAAAIWSCPVRTMLDFPLVSFLRFFDNHGLLQLGDRPQWRTVVGGGRTYVERILTDLRERQGDAAVQTGDPVVRVERDAEGVTLVTANGYHRRHDEVVLAGHADEMLHLLADPSASESALLGSFRYQPNHAVLHGDPALMPRRRAVWSAWNYLADGTSAGTERVSVTYWMNCLQGLESADRDLFVSLNPLQEPDPEQVIARRDWDHPVFDQPAMEAQGGIAGLQGIHRTWYAGAWLGYGFHEDGLRSAVEVARGLGVEPPWTPSHAESPVEEPLPMGQPEVT</sequence>
<gene>
    <name evidence="3" type="ORF">SAMN05660831_00585</name>
</gene>
<dbReference type="Gene3D" id="3.50.50.60">
    <property type="entry name" value="FAD/NAD(P)-binding domain"/>
    <property type="match status" value="1"/>
</dbReference>
<reference evidence="3" key="1">
    <citation type="submission" date="2016-10" db="EMBL/GenBank/DDBJ databases">
        <authorList>
            <person name="de Groot N.N."/>
        </authorList>
    </citation>
    <scope>NUCLEOTIDE SEQUENCE [LARGE SCALE GENOMIC DNA]</scope>
    <source>
        <strain evidence="3">HL3</strain>
    </source>
</reference>
<protein>
    <submittedName>
        <fullName evidence="3">Predicted NAD/FAD-binding protein</fullName>
    </submittedName>
</protein>
<accession>A0A1I1P410</accession>
<dbReference type="STRING" id="1123397.SAMN05660831_00585"/>
<feature type="region of interest" description="Disordered" evidence="1">
    <location>
        <begin position="426"/>
        <end position="449"/>
    </location>
</feature>
<dbReference type="InterPro" id="IPR002937">
    <property type="entry name" value="Amino_oxidase"/>
</dbReference>
<dbReference type="PANTHER" id="PTHR42923">
    <property type="entry name" value="PROTOPORPHYRINOGEN OXIDASE"/>
    <property type="match status" value="1"/>
</dbReference>
<dbReference type="EMBL" id="FOMJ01000001">
    <property type="protein sequence ID" value="SFD04569.1"/>
    <property type="molecule type" value="Genomic_DNA"/>
</dbReference>
<feature type="domain" description="Amine oxidase" evidence="2">
    <location>
        <begin position="13"/>
        <end position="284"/>
    </location>
</feature>
<dbReference type="AlphaFoldDB" id="A0A1I1P410"/>
<dbReference type="Gene3D" id="3.30.70.1990">
    <property type="match status" value="1"/>
</dbReference>
<proteinExistence type="predicted"/>
<dbReference type="PANTHER" id="PTHR42923:SF17">
    <property type="entry name" value="AMINE OXIDASE DOMAIN-CONTAINING PROTEIN"/>
    <property type="match status" value="1"/>
</dbReference>
<keyword evidence="4" id="KW-1185">Reference proteome</keyword>
<dbReference type="InterPro" id="IPR036188">
    <property type="entry name" value="FAD/NAD-bd_sf"/>
</dbReference>